<dbReference type="SMART" id="SM00347">
    <property type="entry name" value="HTH_MARR"/>
    <property type="match status" value="1"/>
</dbReference>
<name>A0A9D2SUA6_9FIRM</name>
<evidence type="ECO:0000313" key="5">
    <source>
        <dbReference type="EMBL" id="HJC35998.1"/>
    </source>
</evidence>
<accession>A0A9D2SUA6</accession>
<dbReference type="AlphaFoldDB" id="A0A9D2SUA6"/>
<dbReference type="Gene3D" id="1.10.10.10">
    <property type="entry name" value="Winged helix-like DNA-binding domain superfamily/Winged helix DNA-binding domain"/>
    <property type="match status" value="1"/>
</dbReference>
<dbReference type="PANTHER" id="PTHR42756">
    <property type="entry name" value="TRANSCRIPTIONAL REGULATOR, MARR"/>
    <property type="match status" value="1"/>
</dbReference>
<dbReference type="GO" id="GO:0003700">
    <property type="term" value="F:DNA-binding transcription factor activity"/>
    <property type="evidence" value="ECO:0007669"/>
    <property type="project" value="InterPro"/>
</dbReference>
<evidence type="ECO:0000256" key="2">
    <source>
        <dbReference type="ARBA" id="ARBA00023125"/>
    </source>
</evidence>
<gene>
    <name evidence="5" type="ORF">H9702_02565</name>
</gene>
<dbReference type="InterPro" id="IPR036390">
    <property type="entry name" value="WH_DNA-bd_sf"/>
</dbReference>
<protein>
    <submittedName>
        <fullName evidence="5">MarR family winged helix-turn-helix transcriptional regulator</fullName>
    </submittedName>
</protein>
<dbReference type="GO" id="GO:0003677">
    <property type="term" value="F:DNA binding"/>
    <property type="evidence" value="ECO:0007669"/>
    <property type="project" value="UniProtKB-KW"/>
</dbReference>
<reference evidence="5" key="1">
    <citation type="journal article" date="2021" name="PeerJ">
        <title>Extensive microbial diversity within the chicken gut microbiome revealed by metagenomics and culture.</title>
        <authorList>
            <person name="Gilroy R."/>
            <person name="Ravi A."/>
            <person name="Getino M."/>
            <person name="Pursley I."/>
            <person name="Horton D.L."/>
            <person name="Alikhan N.F."/>
            <person name="Baker D."/>
            <person name="Gharbi K."/>
            <person name="Hall N."/>
            <person name="Watson M."/>
            <person name="Adriaenssens E.M."/>
            <person name="Foster-Nyarko E."/>
            <person name="Jarju S."/>
            <person name="Secka A."/>
            <person name="Antonio M."/>
            <person name="Oren A."/>
            <person name="Chaudhuri R.R."/>
            <person name="La Ragione R."/>
            <person name="Hildebrand F."/>
            <person name="Pallen M.J."/>
        </authorList>
    </citation>
    <scope>NUCLEOTIDE SEQUENCE</scope>
    <source>
        <strain evidence="5">CHK187-11901</strain>
    </source>
</reference>
<reference evidence="5" key="2">
    <citation type="submission" date="2021-04" db="EMBL/GenBank/DDBJ databases">
        <authorList>
            <person name="Gilroy R."/>
        </authorList>
    </citation>
    <scope>NUCLEOTIDE SEQUENCE</scope>
    <source>
        <strain evidence="5">CHK187-11901</strain>
    </source>
</reference>
<keyword evidence="1" id="KW-0805">Transcription regulation</keyword>
<dbReference type="EMBL" id="DWWM01000014">
    <property type="protein sequence ID" value="HJC35998.1"/>
    <property type="molecule type" value="Genomic_DNA"/>
</dbReference>
<dbReference type="InterPro" id="IPR036388">
    <property type="entry name" value="WH-like_DNA-bd_sf"/>
</dbReference>
<evidence type="ECO:0000256" key="1">
    <source>
        <dbReference type="ARBA" id="ARBA00023015"/>
    </source>
</evidence>
<dbReference type="PANTHER" id="PTHR42756:SF1">
    <property type="entry name" value="TRANSCRIPTIONAL REPRESSOR OF EMRAB OPERON"/>
    <property type="match status" value="1"/>
</dbReference>
<evidence type="ECO:0000259" key="4">
    <source>
        <dbReference type="PROSITE" id="PS50995"/>
    </source>
</evidence>
<keyword evidence="2" id="KW-0238">DNA-binding</keyword>
<proteinExistence type="predicted"/>
<dbReference type="SUPFAM" id="SSF46785">
    <property type="entry name" value="Winged helix' DNA-binding domain"/>
    <property type="match status" value="1"/>
</dbReference>
<dbReference type="InterPro" id="IPR000835">
    <property type="entry name" value="HTH_MarR-typ"/>
</dbReference>
<sequence>MNEQKVVQEILYMLYLFQKENGTMLKARPKQMNHREVMVLHAICRMHQSGEPVKMSDLSAYFKVTPAAVSQTIRIFEQKGWVERVRPAHDRRTVYIRVSDEGRNHMGECLEQMQQNLQSFITLLGEEDAAAMVRILRKAIDFYRSHHDSEMKEQEGESEC</sequence>
<dbReference type="PROSITE" id="PS50995">
    <property type="entry name" value="HTH_MARR_2"/>
    <property type="match status" value="1"/>
</dbReference>
<organism evidence="5 6">
    <name type="scientific">Candidatus Merdibacter merdavium</name>
    <dbReference type="NCBI Taxonomy" id="2838692"/>
    <lineage>
        <taxon>Bacteria</taxon>
        <taxon>Bacillati</taxon>
        <taxon>Bacillota</taxon>
        <taxon>Erysipelotrichia</taxon>
        <taxon>Erysipelotrichales</taxon>
        <taxon>Erysipelotrichaceae</taxon>
        <taxon>Merdibacter</taxon>
    </lineage>
</organism>
<evidence type="ECO:0000256" key="3">
    <source>
        <dbReference type="ARBA" id="ARBA00023163"/>
    </source>
</evidence>
<evidence type="ECO:0000313" key="6">
    <source>
        <dbReference type="Proteomes" id="UP000823896"/>
    </source>
</evidence>
<keyword evidence="3" id="KW-0804">Transcription</keyword>
<dbReference type="Pfam" id="PF12802">
    <property type="entry name" value="MarR_2"/>
    <property type="match status" value="1"/>
</dbReference>
<comment type="caution">
    <text evidence="5">The sequence shown here is derived from an EMBL/GenBank/DDBJ whole genome shotgun (WGS) entry which is preliminary data.</text>
</comment>
<dbReference type="Proteomes" id="UP000823896">
    <property type="component" value="Unassembled WGS sequence"/>
</dbReference>
<feature type="domain" description="HTH marR-type" evidence="4">
    <location>
        <begin position="1"/>
        <end position="141"/>
    </location>
</feature>